<keyword evidence="14" id="KW-0413">Isomerase</keyword>
<dbReference type="AlphaFoldDB" id="A0A1D7TL41"/>
<evidence type="ECO:0000259" key="18">
    <source>
        <dbReference type="PROSITE" id="PS51192"/>
    </source>
</evidence>
<evidence type="ECO:0000259" key="19">
    <source>
        <dbReference type="PROSITE" id="PS51194"/>
    </source>
</evidence>
<dbReference type="RefSeq" id="WP_069478349.1">
    <property type="nucleotide sequence ID" value="NZ_CP017111.1"/>
</dbReference>
<dbReference type="GO" id="GO:0009378">
    <property type="term" value="F:four-way junction helicase activity"/>
    <property type="evidence" value="ECO:0007669"/>
    <property type="project" value="TreeGrafter"/>
</dbReference>
<keyword evidence="8 20" id="KW-0347">Helicase</keyword>
<dbReference type="InterPro" id="IPR002121">
    <property type="entry name" value="HRDC_dom"/>
</dbReference>
<dbReference type="GO" id="GO:0005737">
    <property type="term" value="C:cytoplasm"/>
    <property type="evidence" value="ECO:0007669"/>
    <property type="project" value="TreeGrafter"/>
</dbReference>
<dbReference type="GO" id="GO:0016787">
    <property type="term" value="F:hydrolase activity"/>
    <property type="evidence" value="ECO:0007669"/>
    <property type="project" value="UniProtKB-KW"/>
</dbReference>
<keyword evidence="12" id="KW-0233">DNA recombination</keyword>
<dbReference type="InterPro" id="IPR018982">
    <property type="entry name" value="RQC_domain"/>
</dbReference>
<evidence type="ECO:0000256" key="12">
    <source>
        <dbReference type="ARBA" id="ARBA00023172"/>
    </source>
</evidence>
<dbReference type="SUPFAM" id="SSF52540">
    <property type="entry name" value="P-loop containing nucleoside triphosphate hydrolases"/>
    <property type="match status" value="1"/>
</dbReference>
<dbReference type="NCBIfam" id="TIGR01389">
    <property type="entry name" value="recQ"/>
    <property type="match status" value="1"/>
</dbReference>
<evidence type="ECO:0000256" key="5">
    <source>
        <dbReference type="ARBA" id="ARBA00022741"/>
    </source>
</evidence>
<evidence type="ECO:0000256" key="7">
    <source>
        <dbReference type="ARBA" id="ARBA00022801"/>
    </source>
</evidence>
<feature type="domain" description="Helicase ATP-binding" evidence="18">
    <location>
        <begin position="25"/>
        <end position="193"/>
    </location>
</feature>
<keyword evidence="5" id="KW-0547">Nucleotide-binding</keyword>
<keyword evidence="7" id="KW-0378">Hydrolase</keyword>
<proteinExistence type="inferred from homology"/>
<evidence type="ECO:0000256" key="1">
    <source>
        <dbReference type="ARBA" id="ARBA00001946"/>
    </source>
</evidence>
<dbReference type="PROSITE" id="PS50967">
    <property type="entry name" value="HRDC"/>
    <property type="match status" value="1"/>
</dbReference>
<comment type="cofactor">
    <cofactor evidence="1">
        <name>Mg(2+)</name>
        <dbReference type="ChEBI" id="CHEBI:18420"/>
    </cofactor>
</comment>
<dbReference type="PROSITE" id="PS51192">
    <property type="entry name" value="HELICASE_ATP_BIND_1"/>
    <property type="match status" value="1"/>
</dbReference>
<evidence type="ECO:0000256" key="9">
    <source>
        <dbReference type="ARBA" id="ARBA00022833"/>
    </source>
</evidence>
<dbReference type="Pfam" id="PF00271">
    <property type="entry name" value="Helicase_C"/>
    <property type="match status" value="1"/>
</dbReference>
<evidence type="ECO:0000256" key="2">
    <source>
        <dbReference type="ARBA" id="ARBA00001947"/>
    </source>
</evidence>
<dbReference type="InterPro" id="IPR004589">
    <property type="entry name" value="DNA_helicase_ATP-dep_RecQ"/>
</dbReference>
<dbReference type="SMART" id="SM00956">
    <property type="entry name" value="RQC"/>
    <property type="match status" value="1"/>
</dbReference>
<dbReference type="Pfam" id="PF00270">
    <property type="entry name" value="DEAD"/>
    <property type="match status" value="1"/>
</dbReference>
<keyword evidence="6" id="KW-0227">DNA damage</keyword>
<dbReference type="STRING" id="1193502.SHALO_1925"/>
<dbReference type="InterPro" id="IPR014001">
    <property type="entry name" value="Helicase_ATP-bd"/>
</dbReference>
<evidence type="ECO:0000256" key="4">
    <source>
        <dbReference type="ARBA" id="ARBA00022723"/>
    </source>
</evidence>
<protein>
    <recommendedName>
        <fullName evidence="16">DNA helicase RecQ</fullName>
        <ecNumber evidence="16">5.6.2.4</ecNumber>
    </recommendedName>
</protein>
<evidence type="ECO:0000256" key="8">
    <source>
        <dbReference type="ARBA" id="ARBA00022806"/>
    </source>
</evidence>
<evidence type="ECO:0000256" key="10">
    <source>
        <dbReference type="ARBA" id="ARBA00022840"/>
    </source>
</evidence>
<dbReference type="Gene3D" id="1.10.10.10">
    <property type="entry name" value="Winged helix-like DNA-binding domain superfamily/Winged helix DNA-binding domain"/>
    <property type="match status" value="1"/>
</dbReference>
<feature type="domain" description="Helicase C-terminal" evidence="19">
    <location>
        <begin position="218"/>
        <end position="363"/>
    </location>
</feature>
<dbReference type="InterPro" id="IPR032284">
    <property type="entry name" value="RecQ_Zn-bd"/>
</dbReference>
<comment type="cofactor">
    <cofactor evidence="2">
        <name>Zn(2+)</name>
        <dbReference type="ChEBI" id="CHEBI:29105"/>
    </cofactor>
</comment>
<dbReference type="PATRIC" id="fig|1193502.14.peg.1956"/>
<dbReference type="Pfam" id="PF00570">
    <property type="entry name" value="HRDC"/>
    <property type="match status" value="1"/>
</dbReference>
<dbReference type="FunFam" id="1.10.150.80:FF:000002">
    <property type="entry name" value="ATP-dependent DNA helicase RecQ"/>
    <property type="match status" value="1"/>
</dbReference>
<evidence type="ECO:0000256" key="13">
    <source>
        <dbReference type="ARBA" id="ARBA00023204"/>
    </source>
</evidence>
<dbReference type="InterPro" id="IPR011545">
    <property type="entry name" value="DEAD/DEAH_box_helicase_dom"/>
</dbReference>
<dbReference type="GO" id="GO:0006260">
    <property type="term" value="P:DNA replication"/>
    <property type="evidence" value="ECO:0007669"/>
    <property type="project" value="InterPro"/>
</dbReference>
<evidence type="ECO:0000256" key="3">
    <source>
        <dbReference type="ARBA" id="ARBA00005446"/>
    </source>
</evidence>
<keyword evidence="21" id="KW-1185">Reference proteome</keyword>
<dbReference type="Gene3D" id="3.40.50.300">
    <property type="entry name" value="P-loop containing nucleotide triphosphate hydrolases"/>
    <property type="match status" value="2"/>
</dbReference>
<organism evidence="20 21">
    <name type="scientific">Sulfurospirillum halorespirans DSM 13726</name>
    <dbReference type="NCBI Taxonomy" id="1193502"/>
    <lineage>
        <taxon>Bacteria</taxon>
        <taxon>Pseudomonadati</taxon>
        <taxon>Campylobacterota</taxon>
        <taxon>Epsilonproteobacteria</taxon>
        <taxon>Campylobacterales</taxon>
        <taxon>Sulfurospirillaceae</taxon>
        <taxon>Sulfurospirillum</taxon>
    </lineage>
</organism>
<dbReference type="PANTHER" id="PTHR13710">
    <property type="entry name" value="DNA HELICASE RECQ FAMILY MEMBER"/>
    <property type="match status" value="1"/>
</dbReference>
<sequence length="596" mass="67278">MTEPYRILQSVFGHHSFRAYQEEAVNAILAQKDIMMILPTGAGKSLCYQLPSLVMEGISVVISPLLALMHDQITALSTFGIKASMISSMQSPSEIQETMQACRKGELKLLYVAPERLKGESFLNFLQTLPLNFFVIDEAHCVSEWGHEFREDYRQLFRLKLYFPQTPIAAFTATATKIVEHDILHQLSLSNPLIIRAKVERDNLVIKADYRNANGREQLLAFLSGFEKESGIIYTLSRKDTESLALFLGTHKILARAYHAGLPTEEKNETFRAFLNDEIQVVVATIAFGMGIDKSNIRFVVHMSLPKTIENYYQEIGRAGRDGLPSSTLLLFSNSDIVEHKRRIGEQPTSEYQKVAYEKLEAMAKFATSQVCRHQQIANYFDDTINPCVTRCDNCVDGEKESVDISHEALKLLSSVYRTGQRFGLQYVVDVLMGANSEKIEQNGHQSLSVFGIGSDKTKAQWLSIGDRLMELEALKVGEYRVISLSEFGAQIIKQRLHVSIHAKRLEEHKRASKKAKQVVTGTFELSTFERLRTLRSEIAKENGIPPYVVFSDKTLKEMAEKLPHDKEAMLDISGVGEVKFERYGEAFLELCAKLA</sequence>
<evidence type="ECO:0000313" key="20">
    <source>
        <dbReference type="EMBL" id="AOO65696.1"/>
    </source>
</evidence>
<dbReference type="SMART" id="SM00490">
    <property type="entry name" value="HELICc"/>
    <property type="match status" value="1"/>
</dbReference>
<dbReference type="InterPro" id="IPR044876">
    <property type="entry name" value="HRDC_dom_sf"/>
</dbReference>
<evidence type="ECO:0000256" key="11">
    <source>
        <dbReference type="ARBA" id="ARBA00023125"/>
    </source>
</evidence>
<feature type="domain" description="HRDC" evidence="17">
    <location>
        <begin position="522"/>
        <end position="596"/>
    </location>
</feature>
<dbReference type="PANTHER" id="PTHR13710:SF105">
    <property type="entry name" value="ATP-DEPENDENT DNA HELICASE Q1"/>
    <property type="match status" value="1"/>
</dbReference>
<dbReference type="FunFam" id="3.40.50.300:FF:000296">
    <property type="entry name" value="ATP-dependent DNA helicase RecQ"/>
    <property type="match status" value="1"/>
</dbReference>
<dbReference type="GO" id="GO:0043138">
    <property type="term" value="F:3'-5' DNA helicase activity"/>
    <property type="evidence" value="ECO:0007669"/>
    <property type="project" value="UniProtKB-EC"/>
</dbReference>
<evidence type="ECO:0000256" key="15">
    <source>
        <dbReference type="ARBA" id="ARBA00034617"/>
    </source>
</evidence>
<dbReference type="GO" id="GO:0043590">
    <property type="term" value="C:bacterial nucleoid"/>
    <property type="evidence" value="ECO:0007669"/>
    <property type="project" value="TreeGrafter"/>
</dbReference>
<comment type="catalytic activity">
    <reaction evidence="15">
        <text>Couples ATP hydrolysis with the unwinding of duplex DNA by translocating in the 3'-5' direction.</text>
        <dbReference type="EC" id="5.6.2.4"/>
    </reaction>
</comment>
<dbReference type="GO" id="GO:0030894">
    <property type="term" value="C:replisome"/>
    <property type="evidence" value="ECO:0007669"/>
    <property type="project" value="TreeGrafter"/>
</dbReference>
<evidence type="ECO:0000256" key="16">
    <source>
        <dbReference type="NCBIfam" id="TIGR01389"/>
    </source>
</evidence>
<dbReference type="InterPro" id="IPR010997">
    <property type="entry name" value="HRDC-like_sf"/>
</dbReference>
<dbReference type="KEGG" id="shal:SHALO_1925"/>
<keyword evidence="11" id="KW-0238">DNA-binding</keyword>
<dbReference type="Proteomes" id="UP000094609">
    <property type="component" value="Chromosome"/>
</dbReference>
<dbReference type="GO" id="GO:0009432">
    <property type="term" value="P:SOS response"/>
    <property type="evidence" value="ECO:0007669"/>
    <property type="project" value="UniProtKB-UniRule"/>
</dbReference>
<keyword evidence="4" id="KW-0479">Metal-binding</keyword>
<accession>A0A1D7TL41</accession>
<name>A0A1D7TL41_9BACT</name>
<gene>
    <name evidence="20" type="ORF">SHALO_1925</name>
</gene>
<dbReference type="InterPro" id="IPR006293">
    <property type="entry name" value="DNA_helicase_ATP-dep_RecQ_bac"/>
</dbReference>
<dbReference type="GO" id="GO:0006281">
    <property type="term" value="P:DNA repair"/>
    <property type="evidence" value="ECO:0007669"/>
    <property type="project" value="UniProtKB-KW"/>
</dbReference>
<dbReference type="InterPro" id="IPR036390">
    <property type="entry name" value="WH_DNA-bd_sf"/>
</dbReference>
<dbReference type="Gene3D" id="1.10.150.80">
    <property type="entry name" value="HRDC domain"/>
    <property type="match status" value="1"/>
</dbReference>
<dbReference type="InterPro" id="IPR027417">
    <property type="entry name" value="P-loop_NTPase"/>
</dbReference>
<dbReference type="InterPro" id="IPR001650">
    <property type="entry name" value="Helicase_C-like"/>
</dbReference>
<dbReference type="GO" id="GO:0003677">
    <property type="term" value="F:DNA binding"/>
    <property type="evidence" value="ECO:0007669"/>
    <property type="project" value="UniProtKB-KW"/>
</dbReference>
<dbReference type="NCBIfam" id="TIGR00614">
    <property type="entry name" value="recQ_fam"/>
    <property type="match status" value="1"/>
</dbReference>
<dbReference type="CDD" id="cd17920">
    <property type="entry name" value="DEXHc_RecQ"/>
    <property type="match status" value="1"/>
</dbReference>
<keyword evidence="9" id="KW-0862">Zinc</keyword>
<dbReference type="SMART" id="SM00341">
    <property type="entry name" value="HRDC"/>
    <property type="match status" value="1"/>
</dbReference>
<evidence type="ECO:0000259" key="17">
    <source>
        <dbReference type="PROSITE" id="PS50967"/>
    </source>
</evidence>
<dbReference type="SUPFAM" id="SSF47819">
    <property type="entry name" value="HRDC-like"/>
    <property type="match status" value="1"/>
</dbReference>
<reference evidence="21" key="1">
    <citation type="submission" date="2016-08" db="EMBL/GenBank/DDBJ databases">
        <title>Complete genome sequence of the organohalide-respiring Epsilonproteobacterium Sulfurospirillum halorespirans.</title>
        <authorList>
            <person name="Goris T."/>
            <person name="Zimmermann J."/>
            <person name="Schenz B."/>
            <person name="Lemos M."/>
            <person name="Hackermueller J."/>
            <person name="Diekert G."/>
        </authorList>
    </citation>
    <scope>NUCLEOTIDE SEQUENCE [LARGE SCALE GENOMIC DNA]</scope>
    <source>
        <strain>DSM 13726</strain>
        <strain evidence="21">PCE-M2</strain>
    </source>
</reference>
<dbReference type="EMBL" id="CP017111">
    <property type="protein sequence ID" value="AOO65696.1"/>
    <property type="molecule type" value="Genomic_DNA"/>
</dbReference>
<dbReference type="GO" id="GO:0005524">
    <property type="term" value="F:ATP binding"/>
    <property type="evidence" value="ECO:0007669"/>
    <property type="project" value="UniProtKB-KW"/>
</dbReference>
<evidence type="ECO:0000256" key="14">
    <source>
        <dbReference type="ARBA" id="ARBA00023235"/>
    </source>
</evidence>
<dbReference type="InterPro" id="IPR036388">
    <property type="entry name" value="WH-like_DNA-bd_sf"/>
</dbReference>
<evidence type="ECO:0000313" key="21">
    <source>
        <dbReference type="Proteomes" id="UP000094609"/>
    </source>
</evidence>
<keyword evidence="10" id="KW-0067">ATP-binding</keyword>
<dbReference type="GO" id="GO:0006310">
    <property type="term" value="P:DNA recombination"/>
    <property type="evidence" value="ECO:0007669"/>
    <property type="project" value="UniProtKB-UniRule"/>
</dbReference>
<dbReference type="PROSITE" id="PS51194">
    <property type="entry name" value="HELICASE_CTER"/>
    <property type="match status" value="1"/>
</dbReference>
<dbReference type="SUPFAM" id="SSF46785">
    <property type="entry name" value="Winged helix' DNA-binding domain"/>
    <property type="match status" value="1"/>
</dbReference>
<comment type="similarity">
    <text evidence="3">Belongs to the helicase family. RecQ subfamily.</text>
</comment>
<keyword evidence="13" id="KW-0234">DNA repair</keyword>
<dbReference type="Pfam" id="PF16124">
    <property type="entry name" value="RecQ_Zn_bind"/>
    <property type="match status" value="1"/>
</dbReference>
<dbReference type="EC" id="5.6.2.4" evidence="16"/>
<dbReference type="Pfam" id="PF09382">
    <property type="entry name" value="RQC"/>
    <property type="match status" value="1"/>
</dbReference>
<dbReference type="SMART" id="SM00487">
    <property type="entry name" value="DEXDc"/>
    <property type="match status" value="1"/>
</dbReference>
<evidence type="ECO:0000256" key="6">
    <source>
        <dbReference type="ARBA" id="ARBA00022763"/>
    </source>
</evidence>
<dbReference type="GO" id="GO:0046872">
    <property type="term" value="F:metal ion binding"/>
    <property type="evidence" value="ECO:0007669"/>
    <property type="project" value="UniProtKB-KW"/>
</dbReference>